<protein>
    <recommendedName>
        <fullName evidence="4">Bacteriocin-protection, ydeI or ompD-Associated domain-containing protein</fullName>
    </recommendedName>
</protein>
<dbReference type="EMBL" id="LCWV01000024">
    <property type="protein sequence ID" value="PWI66490.1"/>
    <property type="molecule type" value="Genomic_DNA"/>
</dbReference>
<evidence type="ECO:0000313" key="3">
    <source>
        <dbReference type="Proteomes" id="UP000245956"/>
    </source>
</evidence>
<feature type="region of interest" description="Disordered" evidence="1">
    <location>
        <begin position="32"/>
        <end position="115"/>
    </location>
</feature>
<feature type="compositionally biased region" description="Low complexity" evidence="1">
    <location>
        <begin position="43"/>
        <end position="59"/>
    </location>
</feature>
<evidence type="ECO:0000313" key="2">
    <source>
        <dbReference type="EMBL" id="PWI66490.1"/>
    </source>
</evidence>
<dbReference type="AlphaFoldDB" id="A0A2U3DW59"/>
<dbReference type="Proteomes" id="UP000245956">
    <property type="component" value="Unassembled WGS sequence"/>
</dbReference>
<feature type="compositionally biased region" description="Low complexity" evidence="1">
    <location>
        <begin position="69"/>
        <end position="112"/>
    </location>
</feature>
<accession>A0A2U3DW59</accession>
<organism evidence="2 3">
    <name type="scientific">Purpureocillium lilacinum</name>
    <name type="common">Paecilomyces lilacinus</name>
    <dbReference type="NCBI Taxonomy" id="33203"/>
    <lineage>
        <taxon>Eukaryota</taxon>
        <taxon>Fungi</taxon>
        <taxon>Dikarya</taxon>
        <taxon>Ascomycota</taxon>
        <taxon>Pezizomycotina</taxon>
        <taxon>Sordariomycetes</taxon>
        <taxon>Hypocreomycetidae</taxon>
        <taxon>Hypocreales</taxon>
        <taxon>Ophiocordycipitaceae</taxon>
        <taxon>Purpureocillium</taxon>
    </lineage>
</organism>
<dbReference type="Pfam" id="PF13376">
    <property type="entry name" value="OmdA"/>
    <property type="match status" value="1"/>
</dbReference>
<proteinExistence type="predicted"/>
<gene>
    <name evidence="2" type="ORF">PCL_04903</name>
</gene>
<sequence length="300" mass="32719">MPPAWDISSRVLRVHLGARVATLVSRLSVANMPRRSSRLSVKAAAVEPESSPAPTTTTKAKAKPRKSRASTSASATASTSASTSTPAAETPSTAATTTTTTSSPSSSSTTTPQIMTFPDAPSFTTWLSLHGPSTPSGILLRIAKKSAPFPSITYASAVDAALCHGWIDGQRRAHDAHSFLQRFTPRRPRSLWSRRNVDRVAALVAEGRMQPAGQAEVDAARADGRWERAYAGPGAMETPRDFEDALRAHGRGEAWRAWEALGRSKRYPFLWRIETVKREETRRRKIEEYVQLLAEGKTLR</sequence>
<reference evidence="2 3" key="1">
    <citation type="journal article" date="2016" name="Front. Microbiol.">
        <title>Genome and transcriptome sequences reveal the specific parasitism of the nematophagous Purpureocillium lilacinum 36-1.</title>
        <authorList>
            <person name="Xie J."/>
            <person name="Li S."/>
            <person name="Mo C."/>
            <person name="Xiao X."/>
            <person name="Peng D."/>
            <person name="Wang G."/>
            <person name="Xiao Y."/>
        </authorList>
    </citation>
    <scope>NUCLEOTIDE SEQUENCE [LARGE SCALE GENOMIC DNA]</scope>
    <source>
        <strain evidence="2 3">36-1</strain>
    </source>
</reference>
<comment type="caution">
    <text evidence="2">The sequence shown here is derived from an EMBL/GenBank/DDBJ whole genome shotgun (WGS) entry which is preliminary data.</text>
</comment>
<evidence type="ECO:0008006" key="4">
    <source>
        <dbReference type="Google" id="ProtNLM"/>
    </source>
</evidence>
<name>A0A2U3DW59_PURLI</name>
<evidence type="ECO:0000256" key="1">
    <source>
        <dbReference type="SAM" id="MobiDB-lite"/>
    </source>
</evidence>